<dbReference type="Proteomes" id="UP000605974">
    <property type="component" value="Segment"/>
</dbReference>
<keyword evidence="2" id="KW-1185">Reference proteome</keyword>
<proteinExistence type="predicted"/>
<reference evidence="1" key="1">
    <citation type="submission" date="2020-10" db="EMBL/GenBank/DDBJ databases">
        <authorList>
            <person name="Ni P."/>
        </authorList>
    </citation>
    <scope>NUCLEOTIDE SEQUENCE</scope>
</reference>
<accession>A0A7S8BC91</accession>
<sequence length="66" mass="7755">MWPFKKKEKPKQLVNMFDMDKVRELDALTPEQVVSLVCMSVGVRPENAVLYQVYDCVKPLTRQREV</sequence>
<name>A0A7S8BC91_9CAUD</name>
<gene>
    <name evidence="1" type="ORF">PN09_120</name>
</gene>
<protein>
    <submittedName>
        <fullName evidence="1">Uncharacterized protein</fullName>
    </submittedName>
</protein>
<evidence type="ECO:0000313" key="2">
    <source>
        <dbReference type="Proteomes" id="UP000605974"/>
    </source>
</evidence>
<evidence type="ECO:0000313" key="1">
    <source>
        <dbReference type="EMBL" id="QPB10541.1"/>
    </source>
</evidence>
<organism evidence="1 2">
    <name type="scientific">Pseudomonas phage PN09</name>
    <dbReference type="NCBI Taxonomy" id="2782564"/>
    <lineage>
        <taxon>Viruses</taxon>
        <taxon>Duplodnaviria</taxon>
        <taxon>Heunggongvirae</taxon>
        <taxon>Uroviricota</taxon>
        <taxon>Caudoviricetes</taxon>
        <taxon>Vandenendeviridae</taxon>
        <taxon>Gorskivirinae</taxon>
        <taxon>Otagovirus</taxon>
        <taxon>Otagovirus PN09</taxon>
    </lineage>
</organism>
<dbReference type="EMBL" id="MW175491">
    <property type="protein sequence ID" value="QPB10541.1"/>
    <property type="molecule type" value="Genomic_DNA"/>
</dbReference>